<sequence>MSMTPTHGESTIAFVQAGSKRRSAVACQRCKARKVRCSVTATGHPCTNCTQDDTRCEVLPRKKHARDRDKVKKMRALAPNARSPVVRTDLSPVNTNAVPQDDVHLEPGVAPTTDQLQRVAPNLEDSYVPSNALHDSTPDEGGNPASFAEAVQANSPFNNERLFYSGDRQGLVHSVMEICASQRINKPGPLWFEMRAPEPKKVWEMHDQIYLRSKGVFNLPSSDVCDALIRSYFDHVHPLLPIIDAGHFLAQYTLKGAASMNLLVLWSVFLAAANFASPDLLRTAGYASRKALKRVMYSRAKALYDSDYEDDKVCVVQAVTLLGFWYSDAEDRNGPWHWMGIAIGLCQVMGLHRKPRLAVSTPSAISRQRLFRRIWWSCFVRDRWLSVGLGRPMRINLEDCDVKFPSVEDLTVELEQLAPEVADRYLPHSMQQHAMIWVQLVRLSHVLGRILRIDYGLNGSASSEDDFRAHELELKACRLADDGGLTSDTSFGSLSRLQFEMLLEATEVILQRPAINFQCPPDAQRTPAGSEALQKARASAARTNHIIEKLINADMVQFLRPMSLTALIPAMQIHLLDCRSSRQLARTLAQSKLGECMMVVSELRNTYWGADFTYKLFEAAQSILGDSEGQSDNVQTPQGFNPDIRAHQVEPLHGDNGQGLSNASYITDGPDVFGETYNDALYHDMPDPNVVDPWSLAELQNMFDMPFDVDIS</sequence>
<proteinExistence type="predicted"/>
<dbReference type="SMART" id="SM00906">
    <property type="entry name" value="Fungal_trans"/>
    <property type="match status" value="1"/>
</dbReference>
<dbReference type="GO" id="GO:0006351">
    <property type="term" value="P:DNA-templated transcription"/>
    <property type="evidence" value="ECO:0007669"/>
    <property type="project" value="InterPro"/>
</dbReference>
<dbReference type="Pfam" id="PF04082">
    <property type="entry name" value="Fungal_trans"/>
    <property type="match status" value="1"/>
</dbReference>
<keyword evidence="5" id="KW-0539">Nucleus</keyword>
<dbReference type="GO" id="GO:0003677">
    <property type="term" value="F:DNA binding"/>
    <property type="evidence" value="ECO:0007669"/>
    <property type="project" value="UniProtKB-KW"/>
</dbReference>
<accession>A0AA39D0F4</accession>
<evidence type="ECO:0000256" key="4">
    <source>
        <dbReference type="ARBA" id="ARBA00023163"/>
    </source>
</evidence>
<keyword evidence="4" id="KW-0804">Transcription</keyword>
<evidence type="ECO:0000313" key="8">
    <source>
        <dbReference type="Proteomes" id="UP001172681"/>
    </source>
</evidence>
<dbReference type="AlphaFoldDB" id="A0AA39D0F4"/>
<dbReference type="SUPFAM" id="SSF57701">
    <property type="entry name" value="Zn2/Cys6 DNA-binding domain"/>
    <property type="match status" value="1"/>
</dbReference>
<organism evidence="7 8">
    <name type="scientific">Knufia peltigerae</name>
    <dbReference type="NCBI Taxonomy" id="1002370"/>
    <lineage>
        <taxon>Eukaryota</taxon>
        <taxon>Fungi</taxon>
        <taxon>Dikarya</taxon>
        <taxon>Ascomycota</taxon>
        <taxon>Pezizomycotina</taxon>
        <taxon>Eurotiomycetes</taxon>
        <taxon>Chaetothyriomycetidae</taxon>
        <taxon>Chaetothyriales</taxon>
        <taxon>Trichomeriaceae</taxon>
        <taxon>Knufia</taxon>
    </lineage>
</organism>
<dbReference type="CDD" id="cd00067">
    <property type="entry name" value="GAL4"/>
    <property type="match status" value="1"/>
</dbReference>
<name>A0AA39D0F4_9EURO</name>
<dbReference type="Pfam" id="PF00172">
    <property type="entry name" value="Zn_clus"/>
    <property type="match status" value="1"/>
</dbReference>
<dbReference type="PANTHER" id="PTHR47425:SF3">
    <property type="entry name" value="ZN(II)2CYS6 TRANSCRIPTION FACTOR (EUROFUNG)"/>
    <property type="match status" value="1"/>
</dbReference>
<keyword evidence="3" id="KW-0238">DNA-binding</keyword>
<dbReference type="PANTHER" id="PTHR47425">
    <property type="entry name" value="FARB-RELATED"/>
    <property type="match status" value="1"/>
</dbReference>
<dbReference type="InterPro" id="IPR001138">
    <property type="entry name" value="Zn2Cys6_DnaBD"/>
</dbReference>
<dbReference type="GO" id="GO:0000981">
    <property type="term" value="F:DNA-binding transcription factor activity, RNA polymerase II-specific"/>
    <property type="evidence" value="ECO:0007669"/>
    <property type="project" value="InterPro"/>
</dbReference>
<keyword evidence="2" id="KW-0805">Transcription regulation</keyword>
<protein>
    <recommendedName>
        <fullName evidence="6">Zn(2)-C6 fungal-type domain-containing protein</fullName>
    </recommendedName>
</protein>
<dbReference type="InterPro" id="IPR007219">
    <property type="entry name" value="XnlR_reg_dom"/>
</dbReference>
<evidence type="ECO:0000256" key="5">
    <source>
        <dbReference type="ARBA" id="ARBA00023242"/>
    </source>
</evidence>
<dbReference type="GO" id="GO:0008270">
    <property type="term" value="F:zinc ion binding"/>
    <property type="evidence" value="ECO:0007669"/>
    <property type="project" value="InterPro"/>
</dbReference>
<evidence type="ECO:0000259" key="6">
    <source>
        <dbReference type="PROSITE" id="PS50048"/>
    </source>
</evidence>
<dbReference type="InterPro" id="IPR036864">
    <property type="entry name" value="Zn2-C6_fun-type_DNA-bd_sf"/>
</dbReference>
<gene>
    <name evidence="7" type="ORF">H2204_004993</name>
</gene>
<evidence type="ECO:0000256" key="1">
    <source>
        <dbReference type="ARBA" id="ARBA00022723"/>
    </source>
</evidence>
<dbReference type="InterPro" id="IPR052761">
    <property type="entry name" value="Fungal_Detox/Toxin_TFs"/>
</dbReference>
<dbReference type="EMBL" id="JAPDRN010000026">
    <property type="protein sequence ID" value="KAJ9637069.1"/>
    <property type="molecule type" value="Genomic_DNA"/>
</dbReference>
<feature type="domain" description="Zn(2)-C6 fungal-type" evidence="6">
    <location>
        <begin position="26"/>
        <end position="58"/>
    </location>
</feature>
<dbReference type="PROSITE" id="PS00463">
    <property type="entry name" value="ZN2_CY6_FUNGAL_1"/>
    <property type="match status" value="1"/>
</dbReference>
<keyword evidence="8" id="KW-1185">Reference proteome</keyword>
<dbReference type="Gene3D" id="4.10.240.10">
    <property type="entry name" value="Zn(2)-C6 fungal-type DNA-binding domain"/>
    <property type="match status" value="1"/>
</dbReference>
<evidence type="ECO:0000313" key="7">
    <source>
        <dbReference type="EMBL" id="KAJ9637069.1"/>
    </source>
</evidence>
<evidence type="ECO:0000256" key="2">
    <source>
        <dbReference type="ARBA" id="ARBA00023015"/>
    </source>
</evidence>
<dbReference type="CDD" id="cd12148">
    <property type="entry name" value="fungal_TF_MHR"/>
    <property type="match status" value="1"/>
</dbReference>
<dbReference type="Proteomes" id="UP001172681">
    <property type="component" value="Unassembled WGS sequence"/>
</dbReference>
<reference evidence="7" key="1">
    <citation type="submission" date="2022-10" db="EMBL/GenBank/DDBJ databases">
        <title>Culturing micro-colonial fungi from biological soil crusts in the Mojave desert and describing Neophaeococcomyces mojavensis, and introducing the new genera and species Taxawa tesnikishii.</title>
        <authorList>
            <person name="Kurbessoian T."/>
            <person name="Stajich J.E."/>
        </authorList>
    </citation>
    <scope>NUCLEOTIDE SEQUENCE</scope>
    <source>
        <strain evidence="7">TK_35</strain>
    </source>
</reference>
<dbReference type="PROSITE" id="PS50048">
    <property type="entry name" value="ZN2_CY6_FUNGAL_2"/>
    <property type="match status" value="1"/>
</dbReference>
<evidence type="ECO:0000256" key="3">
    <source>
        <dbReference type="ARBA" id="ARBA00023125"/>
    </source>
</evidence>
<comment type="caution">
    <text evidence="7">The sequence shown here is derived from an EMBL/GenBank/DDBJ whole genome shotgun (WGS) entry which is preliminary data.</text>
</comment>
<dbReference type="SMART" id="SM00066">
    <property type="entry name" value="GAL4"/>
    <property type="match status" value="1"/>
</dbReference>
<keyword evidence="1" id="KW-0479">Metal-binding</keyword>